<evidence type="ECO:0000256" key="2">
    <source>
        <dbReference type="SAM" id="Phobius"/>
    </source>
</evidence>
<proteinExistence type="predicted"/>
<feature type="transmembrane region" description="Helical" evidence="2">
    <location>
        <begin position="7"/>
        <end position="31"/>
    </location>
</feature>
<keyword evidence="2" id="KW-0472">Membrane</keyword>
<protein>
    <submittedName>
        <fullName evidence="3">Uncharacterized protein</fullName>
    </submittedName>
</protein>
<accession>A0ABM6XLS3</accession>
<name>A0ABM6XLS3_9BACI</name>
<dbReference type="EMBL" id="CP030926">
    <property type="protein sequence ID" value="AXN38952.1"/>
    <property type="molecule type" value="Genomic_DNA"/>
</dbReference>
<dbReference type="RefSeq" id="WP_116821230.1">
    <property type="nucleotide sequence ID" value="NZ_CP030926.1"/>
</dbReference>
<keyword evidence="4" id="KW-1185">Reference proteome</keyword>
<evidence type="ECO:0000313" key="3">
    <source>
        <dbReference type="EMBL" id="AXN38952.1"/>
    </source>
</evidence>
<sequence length="120" mass="12629">MVKFSKLHFLIGIVASVLLVVQAVFGIMMYVNGGDTQEEMAGQRMMGQPTNNNTTDSASTDDSTTEDSTDSDTAATDDSTTATTPNGGQGNMGTPPQGALTDLEFQVRCRVVGAFKAETL</sequence>
<dbReference type="GeneID" id="95398821"/>
<evidence type="ECO:0000313" key="4">
    <source>
        <dbReference type="Proteomes" id="UP000260457"/>
    </source>
</evidence>
<feature type="region of interest" description="Disordered" evidence="1">
    <location>
        <begin position="39"/>
        <end position="99"/>
    </location>
</feature>
<gene>
    <name evidence="3" type="ORF">DTO10_11345</name>
</gene>
<keyword evidence="2" id="KW-1133">Transmembrane helix</keyword>
<keyword evidence="2" id="KW-0812">Transmembrane</keyword>
<dbReference type="Proteomes" id="UP000260457">
    <property type="component" value="Chromosome"/>
</dbReference>
<reference evidence="3 4" key="1">
    <citation type="submission" date="2018-07" db="EMBL/GenBank/DDBJ databases">
        <title>The molecular basis for the intramolecular migration of carboxyl group in the catabolism of para-hydroxybenzoate via gentisate.</title>
        <authorList>
            <person name="Zhao H."/>
            <person name="Xu Y."/>
            <person name="Lin S."/>
            <person name="Spain J.C."/>
            <person name="Zhou N.-Y."/>
        </authorList>
    </citation>
    <scope>NUCLEOTIDE SEQUENCE [LARGE SCALE GENOMIC DNA]</scope>
    <source>
        <strain evidence="3 4">PHB-7a</strain>
    </source>
</reference>
<evidence type="ECO:0000256" key="1">
    <source>
        <dbReference type="SAM" id="MobiDB-lite"/>
    </source>
</evidence>
<feature type="compositionally biased region" description="Low complexity" evidence="1">
    <location>
        <begin position="71"/>
        <end position="84"/>
    </location>
</feature>
<organism evidence="3 4">
    <name type="scientific">Peribacillus butanolivorans</name>
    <dbReference type="NCBI Taxonomy" id="421767"/>
    <lineage>
        <taxon>Bacteria</taxon>
        <taxon>Bacillati</taxon>
        <taxon>Bacillota</taxon>
        <taxon>Bacilli</taxon>
        <taxon>Bacillales</taxon>
        <taxon>Bacillaceae</taxon>
        <taxon>Peribacillus</taxon>
    </lineage>
</organism>